<dbReference type="PANTHER" id="PTHR43394">
    <property type="entry name" value="ATP-DEPENDENT PERMEASE MDL1, MITOCHONDRIAL"/>
    <property type="match status" value="1"/>
</dbReference>
<evidence type="ECO:0000259" key="6">
    <source>
        <dbReference type="PROSITE" id="PS50929"/>
    </source>
</evidence>
<evidence type="ECO:0000313" key="8">
    <source>
        <dbReference type="Proteomes" id="UP000243579"/>
    </source>
</evidence>
<dbReference type="Pfam" id="PF00664">
    <property type="entry name" value="ABC_membrane"/>
    <property type="match status" value="1"/>
</dbReference>
<dbReference type="GO" id="GO:0015421">
    <property type="term" value="F:ABC-type oligopeptide transporter activity"/>
    <property type="evidence" value="ECO:0007669"/>
    <property type="project" value="TreeGrafter"/>
</dbReference>
<keyword evidence="2 5" id="KW-0812">Transmembrane</keyword>
<keyword evidence="3 5" id="KW-1133">Transmembrane helix</keyword>
<keyword evidence="7" id="KW-0547">Nucleotide-binding</keyword>
<name>A0A1V9YSI8_ACHHY</name>
<comment type="subcellular location">
    <subcellularLocation>
        <location evidence="1">Membrane</location>
        <topology evidence="1">Multi-pass membrane protein</topology>
    </subcellularLocation>
</comment>
<dbReference type="AlphaFoldDB" id="A0A1V9YSI8"/>
<evidence type="ECO:0000313" key="7">
    <source>
        <dbReference type="EMBL" id="OQR88789.1"/>
    </source>
</evidence>
<keyword evidence="7" id="KW-0067">ATP-binding</keyword>
<dbReference type="OrthoDB" id="6500128at2759"/>
<dbReference type="PANTHER" id="PTHR43394:SF18">
    <property type="entry name" value="ABC TRANSPORTER B FAMILY MEMBER 11-LIKE"/>
    <property type="match status" value="1"/>
</dbReference>
<feature type="transmembrane region" description="Helical" evidence="5">
    <location>
        <begin position="320"/>
        <end position="337"/>
    </location>
</feature>
<dbReference type="InterPro" id="IPR036640">
    <property type="entry name" value="ABC1_TM_sf"/>
</dbReference>
<dbReference type="InterPro" id="IPR039421">
    <property type="entry name" value="Type_1_exporter"/>
</dbReference>
<organism evidence="7 8">
    <name type="scientific">Achlya hypogyna</name>
    <name type="common">Oomycete</name>
    <name type="synonym">Protoachlya hypogyna</name>
    <dbReference type="NCBI Taxonomy" id="1202772"/>
    <lineage>
        <taxon>Eukaryota</taxon>
        <taxon>Sar</taxon>
        <taxon>Stramenopiles</taxon>
        <taxon>Oomycota</taxon>
        <taxon>Saprolegniomycetes</taxon>
        <taxon>Saprolegniales</taxon>
        <taxon>Achlyaceae</taxon>
        <taxon>Achlya</taxon>
    </lineage>
</organism>
<accession>A0A1V9YSI8</accession>
<feature type="non-terminal residue" evidence="7">
    <location>
        <position position="366"/>
    </location>
</feature>
<reference evidence="7 8" key="1">
    <citation type="journal article" date="2014" name="Genome Biol. Evol.">
        <title>The secreted proteins of Achlya hypogyna and Thraustotheca clavata identify the ancestral oomycete secretome and reveal gene acquisitions by horizontal gene transfer.</title>
        <authorList>
            <person name="Misner I."/>
            <person name="Blouin N."/>
            <person name="Leonard G."/>
            <person name="Richards T.A."/>
            <person name="Lane C.E."/>
        </authorList>
    </citation>
    <scope>NUCLEOTIDE SEQUENCE [LARGE SCALE GENOMIC DNA]</scope>
    <source>
        <strain evidence="7 8">ATCC 48635</strain>
    </source>
</reference>
<feature type="transmembrane region" description="Helical" evidence="5">
    <location>
        <begin position="280"/>
        <end position="300"/>
    </location>
</feature>
<keyword evidence="8" id="KW-1185">Reference proteome</keyword>
<evidence type="ECO:0000256" key="5">
    <source>
        <dbReference type="SAM" id="Phobius"/>
    </source>
</evidence>
<dbReference type="Proteomes" id="UP000243579">
    <property type="component" value="Unassembled WGS sequence"/>
</dbReference>
<feature type="domain" description="ABC transmembrane type-1" evidence="6">
    <location>
        <begin position="44"/>
        <end position="341"/>
    </location>
</feature>
<feature type="transmembrane region" description="Helical" evidence="5">
    <location>
        <begin position="41"/>
        <end position="68"/>
    </location>
</feature>
<sequence>KYSTASAKLVDFDALPSASIVPPTPDVSLWRIIGLSKPERGYLVAGIGASALQGFSTPGISLVITSILSSMQLEYNAYTTTKEQGHLDKLYTDIRSKALIFIGVAAAIFVVTVVQNYAFRVMAEKLTTRLRNMHFQALVRQDIGFFDIEGHTTGALTTDLSTYATKVVMIAGESQGRIIQLAFTFVAALVISFGYGSWQLTLVMLCIFPFLLAGSVARGRQMKGHTVSDSLTQSGSLATEAIVNARTVAAFGLQSNLTSKYDELLEIPLKNGVRESQINGLMNGFSTGMMFVAYAVVFWYGGQLIKDGTITYSEMMRTLMAIMMAAQGMGQAAGFLSDTDSAMKAAREIFSVVDRKPVIDSSKVNE</sequence>
<feature type="transmembrane region" description="Helical" evidence="5">
    <location>
        <begin position="178"/>
        <end position="195"/>
    </location>
</feature>
<keyword evidence="4 5" id="KW-0472">Membrane</keyword>
<proteinExistence type="predicted"/>
<protein>
    <submittedName>
        <fullName evidence="7">ATP-binding Cassette (ABC) superfamily</fullName>
    </submittedName>
</protein>
<evidence type="ECO:0000256" key="4">
    <source>
        <dbReference type="ARBA" id="ARBA00023136"/>
    </source>
</evidence>
<evidence type="ECO:0000256" key="3">
    <source>
        <dbReference type="ARBA" id="ARBA00022989"/>
    </source>
</evidence>
<evidence type="ECO:0000256" key="2">
    <source>
        <dbReference type="ARBA" id="ARBA00022692"/>
    </source>
</evidence>
<evidence type="ECO:0000256" key="1">
    <source>
        <dbReference type="ARBA" id="ARBA00004141"/>
    </source>
</evidence>
<dbReference type="PROSITE" id="PS50929">
    <property type="entry name" value="ABC_TM1F"/>
    <property type="match status" value="1"/>
</dbReference>
<dbReference type="Gene3D" id="1.20.1560.10">
    <property type="entry name" value="ABC transporter type 1, transmembrane domain"/>
    <property type="match status" value="1"/>
</dbReference>
<gene>
    <name evidence="7" type="ORF">ACHHYP_06630</name>
</gene>
<dbReference type="GO" id="GO:0090374">
    <property type="term" value="P:oligopeptide export from mitochondrion"/>
    <property type="evidence" value="ECO:0007669"/>
    <property type="project" value="TreeGrafter"/>
</dbReference>
<dbReference type="GO" id="GO:0005743">
    <property type="term" value="C:mitochondrial inner membrane"/>
    <property type="evidence" value="ECO:0007669"/>
    <property type="project" value="TreeGrafter"/>
</dbReference>
<feature type="transmembrane region" description="Helical" evidence="5">
    <location>
        <begin position="98"/>
        <end position="119"/>
    </location>
</feature>
<dbReference type="EMBL" id="JNBR01001084">
    <property type="protein sequence ID" value="OQR88789.1"/>
    <property type="molecule type" value="Genomic_DNA"/>
</dbReference>
<dbReference type="SUPFAM" id="SSF90123">
    <property type="entry name" value="ABC transporter transmembrane region"/>
    <property type="match status" value="1"/>
</dbReference>
<dbReference type="GO" id="GO:0005524">
    <property type="term" value="F:ATP binding"/>
    <property type="evidence" value="ECO:0007669"/>
    <property type="project" value="UniProtKB-KW"/>
</dbReference>
<feature type="transmembrane region" description="Helical" evidence="5">
    <location>
        <begin position="201"/>
        <end position="217"/>
    </location>
</feature>
<dbReference type="CDD" id="cd18578">
    <property type="entry name" value="ABC_6TM_Pgp_ABCB1_D2_like"/>
    <property type="match status" value="1"/>
</dbReference>
<dbReference type="InterPro" id="IPR011527">
    <property type="entry name" value="ABC1_TM_dom"/>
</dbReference>
<dbReference type="STRING" id="1202772.A0A1V9YSI8"/>
<feature type="non-terminal residue" evidence="7">
    <location>
        <position position="1"/>
    </location>
</feature>
<comment type="caution">
    <text evidence="7">The sequence shown here is derived from an EMBL/GenBank/DDBJ whole genome shotgun (WGS) entry which is preliminary data.</text>
</comment>